<organism evidence="1 2">
    <name type="scientific">Sphingomonas glacialis</name>
    <dbReference type="NCBI Taxonomy" id="658225"/>
    <lineage>
        <taxon>Bacteria</taxon>
        <taxon>Pseudomonadati</taxon>
        <taxon>Pseudomonadota</taxon>
        <taxon>Alphaproteobacteria</taxon>
        <taxon>Sphingomonadales</taxon>
        <taxon>Sphingomonadaceae</taxon>
        <taxon>Sphingomonas</taxon>
    </lineage>
</organism>
<gene>
    <name evidence="1" type="ORF">GCM10008023_35850</name>
</gene>
<proteinExistence type="predicted"/>
<comment type="caution">
    <text evidence="1">The sequence shown here is derived from an EMBL/GenBank/DDBJ whole genome shotgun (WGS) entry which is preliminary data.</text>
</comment>
<accession>A0ABQ3LU05</accession>
<reference evidence="2" key="1">
    <citation type="journal article" date="2019" name="Int. J. Syst. Evol. Microbiol.">
        <title>The Global Catalogue of Microorganisms (GCM) 10K type strain sequencing project: providing services to taxonomists for standard genome sequencing and annotation.</title>
        <authorList>
            <consortium name="The Broad Institute Genomics Platform"/>
            <consortium name="The Broad Institute Genome Sequencing Center for Infectious Disease"/>
            <person name="Wu L."/>
            <person name="Ma J."/>
        </authorList>
    </citation>
    <scope>NUCLEOTIDE SEQUENCE [LARGE SCALE GENOMIC DNA]</scope>
    <source>
        <strain evidence="2">CGMCC 1.8957</strain>
    </source>
</reference>
<evidence type="ECO:0000313" key="2">
    <source>
        <dbReference type="Proteomes" id="UP000652430"/>
    </source>
</evidence>
<sequence length="77" mass="8235">MVQQTLKIGVCHGLAREAVDHGADAVIFASEQPADDRATVLIRRDDAIDMLDKQGQGVLIDRNRKAGLLPQALGKSG</sequence>
<keyword evidence="2" id="KW-1185">Reference proteome</keyword>
<name>A0ABQ3LU05_9SPHN</name>
<dbReference type="Proteomes" id="UP000652430">
    <property type="component" value="Unassembled WGS sequence"/>
</dbReference>
<dbReference type="EMBL" id="BNAQ01000006">
    <property type="protein sequence ID" value="GHH24071.1"/>
    <property type="molecule type" value="Genomic_DNA"/>
</dbReference>
<protein>
    <submittedName>
        <fullName evidence="1">Uncharacterized protein</fullName>
    </submittedName>
</protein>
<evidence type="ECO:0000313" key="1">
    <source>
        <dbReference type="EMBL" id="GHH24071.1"/>
    </source>
</evidence>